<name>A0A8X6YVL6_9ARAC</name>
<proteinExistence type="predicted"/>
<dbReference type="AlphaFoldDB" id="A0A8X6YVL6"/>
<dbReference type="Proteomes" id="UP000886998">
    <property type="component" value="Unassembled WGS sequence"/>
</dbReference>
<keyword evidence="3" id="KW-1185">Reference proteome</keyword>
<dbReference type="EMBL" id="BMAV01022008">
    <property type="protein sequence ID" value="GFY76529.1"/>
    <property type="molecule type" value="Genomic_DNA"/>
</dbReference>
<comment type="caution">
    <text evidence="2">The sequence shown here is derived from an EMBL/GenBank/DDBJ whole genome shotgun (WGS) entry which is preliminary data.</text>
</comment>
<reference evidence="2" key="1">
    <citation type="submission" date="2020-08" db="EMBL/GenBank/DDBJ databases">
        <title>Multicomponent nature underlies the extraordinary mechanical properties of spider dragline silk.</title>
        <authorList>
            <person name="Kono N."/>
            <person name="Nakamura H."/>
            <person name="Mori M."/>
            <person name="Yoshida Y."/>
            <person name="Ohtoshi R."/>
            <person name="Malay A.D."/>
            <person name="Moran D.A.P."/>
            <person name="Tomita M."/>
            <person name="Numata K."/>
            <person name="Arakawa K."/>
        </authorList>
    </citation>
    <scope>NUCLEOTIDE SEQUENCE</scope>
</reference>
<protein>
    <submittedName>
        <fullName evidence="2">Uncharacterized protein</fullName>
    </submittedName>
</protein>
<accession>A0A8X6YVL6</accession>
<feature type="region of interest" description="Disordered" evidence="1">
    <location>
        <begin position="42"/>
        <end position="80"/>
    </location>
</feature>
<organism evidence="2 3">
    <name type="scientific">Trichonephila inaurata madagascariensis</name>
    <dbReference type="NCBI Taxonomy" id="2747483"/>
    <lineage>
        <taxon>Eukaryota</taxon>
        <taxon>Metazoa</taxon>
        <taxon>Ecdysozoa</taxon>
        <taxon>Arthropoda</taxon>
        <taxon>Chelicerata</taxon>
        <taxon>Arachnida</taxon>
        <taxon>Araneae</taxon>
        <taxon>Araneomorphae</taxon>
        <taxon>Entelegynae</taxon>
        <taxon>Araneoidea</taxon>
        <taxon>Nephilidae</taxon>
        <taxon>Trichonephila</taxon>
        <taxon>Trichonephila inaurata</taxon>
    </lineage>
</organism>
<feature type="compositionally biased region" description="Basic residues" evidence="1">
    <location>
        <begin position="70"/>
        <end position="79"/>
    </location>
</feature>
<evidence type="ECO:0000313" key="3">
    <source>
        <dbReference type="Proteomes" id="UP000886998"/>
    </source>
</evidence>
<gene>
    <name evidence="2" type="ORF">TNIN_251651</name>
</gene>
<evidence type="ECO:0000256" key="1">
    <source>
        <dbReference type="SAM" id="MobiDB-lite"/>
    </source>
</evidence>
<evidence type="ECO:0000313" key="2">
    <source>
        <dbReference type="EMBL" id="GFY76529.1"/>
    </source>
</evidence>
<sequence>MGRKEKVKVLVGIRMTQQKVLPAESSSNGRVKDWHAHLLAKSKEEDEAMASGSSLRKKQGKLTNVDNRNRRTLNKKTRNDRRIEWSEIAGGY</sequence>